<feature type="region of interest" description="Disordered" evidence="9">
    <location>
        <begin position="460"/>
        <end position="482"/>
    </location>
</feature>
<dbReference type="EMBL" id="CAMXCT020000456">
    <property type="protein sequence ID" value="CAL1132452.1"/>
    <property type="molecule type" value="Genomic_DNA"/>
</dbReference>
<evidence type="ECO:0000259" key="10">
    <source>
        <dbReference type="Pfam" id="PF07928"/>
    </source>
</evidence>
<comment type="similarity">
    <text evidence="2">Belongs to the VPS54 family.</text>
</comment>
<dbReference type="Proteomes" id="UP001152797">
    <property type="component" value="Unassembled WGS sequence"/>
</dbReference>
<evidence type="ECO:0000256" key="7">
    <source>
        <dbReference type="ARBA" id="ARBA00023054"/>
    </source>
</evidence>
<feature type="coiled-coil region" evidence="8">
    <location>
        <begin position="5"/>
        <end position="32"/>
    </location>
</feature>
<evidence type="ECO:0000256" key="6">
    <source>
        <dbReference type="ARBA" id="ARBA00023034"/>
    </source>
</evidence>
<keyword evidence="7 8" id="KW-0175">Coiled coil</keyword>
<dbReference type="GO" id="GO:0005829">
    <property type="term" value="C:cytosol"/>
    <property type="evidence" value="ECO:0007669"/>
    <property type="project" value="GOC"/>
</dbReference>
<keyword evidence="6" id="KW-0333">Golgi apparatus</keyword>
<evidence type="ECO:0000313" key="12">
    <source>
        <dbReference type="EMBL" id="CAI3979077.1"/>
    </source>
</evidence>
<dbReference type="InterPro" id="IPR019515">
    <property type="entry name" value="VPS54_N"/>
</dbReference>
<organism evidence="12">
    <name type="scientific">Cladocopium goreaui</name>
    <dbReference type="NCBI Taxonomy" id="2562237"/>
    <lineage>
        <taxon>Eukaryota</taxon>
        <taxon>Sar</taxon>
        <taxon>Alveolata</taxon>
        <taxon>Dinophyceae</taxon>
        <taxon>Suessiales</taxon>
        <taxon>Symbiodiniaceae</taxon>
        <taxon>Cladocopium</taxon>
    </lineage>
</organism>
<sequence>MLKAVQVKRKQLDKLNKKLDKMEDLSERVAEDRALLQMQIALNNMLSNDLELCDWALKNEVACSWWDGLGEFVDTVRESVEELNEQREIEGIDPATIARIDALVGQVPDVTDFQSYLDTFADVWETYHRNHRRSKSKSRSAGSVDVSGKSRVELDTIEEDDASAREAHFGVPPEYFSSSFSLEQHQMFRLSLEVVVDRQEDLHGELSGYLDLVEVSLFEHIRKAQQDHLFDSLASLGEPLQQDLFGAADVIRTLRKHLKQVQKRQLECGLAVGRLARRKRRVQEVLHRLDCLEHVRQCRPSIQMLLQGRDFITALDLIDSTTSALDSNLKGVVSVQSIWTQLVNLGETFDRAVEAEFVHQSSEALLRHDDPISENGQEATEVAEVNLRLRHLCQCLVTRGRLRAALNPTLRDVLLSHMKKAIRQHAKALLQEFGEPKESNGDHGEGDQDKADTKVETVTAADPDQSGASPKEAFSQDGSEAGQIAEAEAPSARIADGQSGAAFGISSALCALSFESFFEFWKKLLEFVAQMATRFTDYALQVHQVVTDAQHAVRAGEESQEVAAELQRLLEVTLAQAFKIVGALLQARHEEHKRLKIPEWHSFLHSTNEMLKQVHDVQKDCQSKMDLAEHVGIETQAGLLAISYSQTKSIIEEFHQKCLLQTKQMLEQERWERTDVPVQYKNILDKLLGHEVEVQQNEEGRDDGAAPVERYLHVEGSHYLVVPAVLTLLQLLAEYINLCRDFSDMTPEVVQRMCQLLRLFNQKAHNLVLNGQAVQHKVLPNIKAANLALSSQCCGLMAQVLPLLQTRLNAAGESPHVQNAQAAAKGDFVAALLNDLSKIASEFAEHRTALFGKLSDLLRVHYEKHSQRWLKVPHSEGPDIWKGDAMAALRSESSLGEHESLEGLVKDITAMYRVLLRHLNYDSVRKIFARAFEEIASSFQQRLEQDIPAPSPPYSDSLGRSLGDRLLLAADPAVGASPRLSSVFFVIWIPAQFRPEGMQGYNFRGHKTTCFEQARVPTV</sequence>
<dbReference type="GO" id="GO:0042147">
    <property type="term" value="P:retrograde transport, endosome to Golgi"/>
    <property type="evidence" value="ECO:0007669"/>
    <property type="project" value="InterPro"/>
</dbReference>
<reference evidence="13" key="2">
    <citation type="submission" date="2024-04" db="EMBL/GenBank/DDBJ databases">
        <authorList>
            <person name="Chen Y."/>
            <person name="Shah S."/>
            <person name="Dougan E. K."/>
            <person name="Thang M."/>
            <person name="Chan C."/>
        </authorList>
    </citation>
    <scope>NUCLEOTIDE SEQUENCE [LARGE SCALE GENOMIC DNA]</scope>
</reference>
<gene>
    <name evidence="12" type="ORF">C1SCF055_LOCUS7059</name>
</gene>
<dbReference type="EMBL" id="CAMXCT030000456">
    <property type="protein sequence ID" value="CAL4766389.1"/>
    <property type="molecule type" value="Genomic_DNA"/>
</dbReference>
<evidence type="ECO:0000256" key="1">
    <source>
        <dbReference type="ARBA" id="ARBA00004601"/>
    </source>
</evidence>
<dbReference type="EMBL" id="CAMXCT010000456">
    <property type="protein sequence ID" value="CAI3979077.1"/>
    <property type="molecule type" value="Genomic_DNA"/>
</dbReference>
<feature type="domain" description="Vacuolar protein sorting-associated protein 54 C-terminal" evidence="10">
    <location>
        <begin position="717"/>
        <end position="858"/>
    </location>
</feature>
<dbReference type="OrthoDB" id="446045at2759"/>
<dbReference type="GO" id="GO:0019905">
    <property type="term" value="F:syntaxin binding"/>
    <property type="evidence" value="ECO:0007669"/>
    <property type="project" value="TreeGrafter"/>
</dbReference>
<evidence type="ECO:0000256" key="4">
    <source>
        <dbReference type="ARBA" id="ARBA00022448"/>
    </source>
</evidence>
<dbReference type="Pfam" id="PF10475">
    <property type="entry name" value="Vps54_N"/>
    <property type="match status" value="1"/>
</dbReference>
<dbReference type="GO" id="GO:0015031">
    <property type="term" value="P:protein transport"/>
    <property type="evidence" value="ECO:0007669"/>
    <property type="project" value="UniProtKB-KW"/>
</dbReference>
<dbReference type="InterPro" id="IPR039745">
    <property type="entry name" value="Vps54"/>
</dbReference>
<keyword evidence="5" id="KW-0653">Protein transport</keyword>
<dbReference type="InterPro" id="IPR012501">
    <property type="entry name" value="Vps54_C"/>
</dbReference>
<keyword evidence="14" id="KW-1185">Reference proteome</keyword>
<comment type="subcellular location">
    <subcellularLocation>
        <location evidence="1">Golgi apparatus</location>
        <location evidence="1">trans-Golgi network</location>
    </subcellularLocation>
</comment>
<evidence type="ECO:0000313" key="14">
    <source>
        <dbReference type="Proteomes" id="UP001152797"/>
    </source>
</evidence>
<protein>
    <recommendedName>
        <fullName evidence="3">Vacuolar protein sorting-associated protein 54</fullName>
    </recommendedName>
</protein>
<evidence type="ECO:0000259" key="11">
    <source>
        <dbReference type="Pfam" id="PF10475"/>
    </source>
</evidence>
<dbReference type="Pfam" id="PF07928">
    <property type="entry name" value="Vps54"/>
    <property type="match status" value="1"/>
</dbReference>
<evidence type="ECO:0000313" key="13">
    <source>
        <dbReference type="EMBL" id="CAL1132452.1"/>
    </source>
</evidence>
<evidence type="ECO:0000256" key="8">
    <source>
        <dbReference type="SAM" id="Coils"/>
    </source>
</evidence>
<evidence type="ECO:0000256" key="2">
    <source>
        <dbReference type="ARBA" id="ARBA00009150"/>
    </source>
</evidence>
<keyword evidence="4" id="KW-0813">Transport</keyword>
<dbReference type="PANTHER" id="PTHR12965">
    <property type="entry name" value="VACUOLAR PROTEIN SORTING 54"/>
    <property type="match status" value="1"/>
</dbReference>
<dbReference type="AlphaFoldDB" id="A0A9P1BTN5"/>
<feature type="domain" description="Vacuolar protein sorting-associated protein 54 N-terminal" evidence="11">
    <location>
        <begin position="174"/>
        <end position="348"/>
    </location>
</feature>
<evidence type="ECO:0000256" key="5">
    <source>
        <dbReference type="ARBA" id="ARBA00022927"/>
    </source>
</evidence>
<evidence type="ECO:0000256" key="3">
    <source>
        <dbReference type="ARBA" id="ARBA00017665"/>
    </source>
</evidence>
<name>A0A9P1BTN5_9DINO</name>
<evidence type="ECO:0000256" key="9">
    <source>
        <dbReference type="SAM" id="MobiDB-lite"/>
    </source>
</evidence>
<dbReference type="PANTHER" id="PTHR12965:SF0">
    <property type="entry name" value="VACUOLAR PROTEIN SORTING-ASSOCIATED PROTEIN 54"/>
    <property type="match status" value="1"/>
</dbReference>
<accession>A0A9P1BTN5</accession>
<reference evidence="12" key="1">
    <citation type="submission" date="2022-10" db="EMBL/GenBank/DDBJ databases">
        <authorList>
            <person name="Chen Y."/>
            <person name="Dougan E. K."/>
            <person name="Chan C."/>
            <person name="Rhodes N."/>
            <person name="Thang M."/>
        </authorList>
    </citation>
    <scope>NUCLEOTIDE SEQUENCE</scope>
</reference>
<comment type="caution">
    <text evidence="12">The sequence shown here is derived from an EMBL/GenBank/DDBJ whole genome shotgun (WGS) entry which is preliminary data.</text>
</comment>
<dbReference type="GO" id="GO:0006896">
    <property type="term" value="P:Golgi to vacuole transport"/>
    <property type="evidence" value="ECO:0007669"/>
    <property type="project" value="TreeGrafter"/>
</dbReference>
<proteinExistence type="inferred from homology"/>
<dbReference type="GO" id="GO:0000938">
    <property type="term" value="C:GARP complex"/>
    <property type="evidence" value="ECO:0007669"/>
    <property type="project" value="InterPro"/>
</dbReference>